<evidence type="ECO:0000313" key="3">
    <source>
        <dbReference type="Proteomes" id="UP001499954"/>
    </source>
</evidence>
<protein>
    <recommendedName>
        <fullName evidence="1">AbiTii domain-containing protein</fullName>
    </recommendedName>
</protein>
<name>A0ABP5BE78_9MICO</name>
<dbReference type="Proteomes" id="UP001499954">
    <property type="component" value="Unassembled WGS sequence"/>
</dbReference>
<evidence type="ECO:0000313" key="2">
    <source>
        <dbReference type="EMBL" id="GAA1942393.1"/>
    </source>
</evidence>
<sequence>MTILDEIIDASTDSSVAVSDLLRKVQIAAHRLHANDLTFWAKQELSGYGGGLDVPAYRVIPAPVEGIFAGPMQSFRPVMLTVPLPSIEAWWEAELRQPIVELQALANGLGDRDPVREWPAYIVDEYEKSGILRLEYHRLYSARNVISRQSLHGVLDVIRSKALEFALDLQSADPDAGSFGGPTLSTEPQLASVVYNVTNNIYGDGANVASGSHINQRSRVIKGDAAALKRAVESLGLSPRDADQVVAALKDEKSVDKPKFKQLLHKVRTGSIVLAGGLATDVAAGALIELGKEFLGL</sequence>
<comment type="caution">
    <text evidence="2">The sequence shown here is derived from an EMBL/GenBank/DDBJ whole genome shotgun (WGS) entry which is preliminary data.</text>
</comment>
<proteinExistence type="predicted"/>
<organism evidence="2 3">
    <name type="scientific">Agromyces allii</name>
    <dbReference type="NCBI Taxonomy" id="393607"/>
    <lineage>
        <taxon>Bacteria</taxon>
        <taxon>Bacillati</taxon>
        <taxon>Actinomycetota</taxon>
        <taxon>Actinomycetes</taxon>
        <taxon>Micrococcales</taxon>
        <taxon>Microbacteriaceae</taxon>
        <taxon>Agromyces</taxon>
    </lineage>
</organism>
<dbReference type="RefSeq" id="WP_157414744.1">
    <property type="nucleotide sequence ID" value="NZ_BAAAMK010000001.1"/>
</dbReference>
<gene>
    <name evidence="2" type="ORF">GCM10009717_05960</name>
</gene>
<dbReference type="EMBL" id="BAAAMK010000001">
    <property type="protein sequence ID" value="GAA1942393.1"/>
    <property type="molecule type" value="Genomic_DNA"/>
</dbReference>
<reference evidence="3" key="1">
    <citation type="journal article" date="2019" name="Int. J. Syst. Evol. Microbiol.">
        <title>The Global Catalogue of Microorganisms (GCM) 10K type strain sequencing project: providing services to taxonomists for standard genome sequencing and annotation.</title>
        <authorList>
            <consortium name="The Broad Institute Genomics Platform"/>
            <consortium name="The Broad Institute Genome Sequencing Center for Infectious Disease"/>
            <person name="Wu L."/>
            <person name="Ma J."/>
        </authorList>
    </citation>
    <scope>NUCLEOTIDE SEQUENCE [LARGE SCALE GENOMIC DNA]</scope>
    <source>
        <strain evidence="3">JCM 13584</strain>
    </source>
</reference>
<feature type="domain" description="AbiTii" evidence="1">
    <location>
        <begin position="3"/>
        <end position="178"/>
    </location>
</feature>
<dbReference type="InterPro" id="IPR041304">
    <property type="entry name" value="AbiTii"/>
</dbReference>
<accession>A0ABP5BE78</accession>
<keyword evidence="3" id="KW-1185">Reference proteome</keyword>
<dbReference type="Pfam" id="PF18864">
    <property type="entry name" value="AbiTii"/>
    <property type="match status" value="1"/>
</dbReference>
<evidence type="ECO:0000259" key="1">
    <source>
        <dbReference type="Pfam" id="PF18864"/>
    </source>
</evidence>